<comment type="similarity">
    <text evidence="1 7">Belongs to the pyridoxamine 5'-phosphate oxidase family.</text>
</comment>
<dbReference type="PIRSF" id="PIRSF000190">
    <property type="entry name" value="Pyd_amn-ph_oxd"/>
    <property type="match status" value="1"/>
</dbReference>
<evidence type="ECO:0000256" key="3">
    <source>
        <dbReference type="ARBA" id="ARBA00022630"/>
    </source>
</evidence>
<keyword evidence="5 7" id="KW-0560">Oxidoreductase</keyword>
<dbReference type="GO" id="GO:0004733">
    <property type="term" value="F:pyridoxamine phosphate oxidase activity"/>
    <property type="evidence" value="ECO:0007669"/>
    <property type="project" value="UniProtKB-UniRule"/>
</dbReference>
<dbReference type="SUPFAM" id="SSF50475">
    <property type="entry name" value="FMN-binding split barrel"/>
    <property type="match status" value="1"/>
</dbReference>
<feature type="binding site" evidence="7 8">
    <location>
        <position position="67"/>
    </location>
    <ligand>
        <name>substrate</name>
    </ligand>
</feature>
<evidence type="ECO:0000256" key="1">
    <source>
        <dbReference type="ARBA" id="ARBA00007301"/>
    </source>
</evidence>
<feature type="binding site" evidence="7 9">
    <location>
        <begin position="141"/>
        <end position="142"/>
    </location>
    <ligand>
        <name>FMN</name>
        <dbReference type="ChEBI" id="CHEBI:58210"/>
    </ligand>
</feature>
<feature type="binding site" evidence="7 9">
    <location>
        <position position="195"/>
    </location>
    <ligand>
        <name>FMN</name>
        <dbReference type="ChEBI" id="CHEBI:58210"/>
    </ligand>
</feature>
<dbReference type="InterPro" id="IPR019740">
    <property type="entry name" value="Pyridox_Oxase_CS"/>
</dbReference>
<comment type="catalytic activity">
    <reaction evidence="7">
        <text>pyridoxine 5'-phosphate + O2 = pyridoxal 5'-phosphate + H2O2</text>
        <dbReference type="Rhea" id="RHEA:15149"/>
        <dbReference type="ChEBI" id="CHEBI:15379"/>
        <dbReference type="ChEBI" id="CHEBI:16240"/>
        <dbReference type="ChEBI" id="CHEBI:58589"/>
        <dbReference type="ChEBI" id="CHEBI:597326"/>
        <dbReference type="EC" id="1.4.3.5"/>
    </reaction>
</comment>
<gene>
    <name evidence="7 12" type="primary">pdxH</name>
    <name evidence="12" type="ORF">I5907_03290</name>
</gene>
<proteinExistence type="inferred from homology"/>
<dbReference type="PROSITE" id="PS01064">
    <property type="entry name" value="PYRIDOX_OXIDASE"/>
    <property type="match status" value="1"/>
</dbReference>
<dbReference type="FunFam" id="2.30.110.10:FF:000020">
    <property type="entry name" value="PNPO isoform 11"/>
    <property type="match status" value="1"/>
</dbReference>
<evidence type="ECO:0000313" key="13">
    <source>
        <dbReference type="Proteomes" id="UP000628448"/>
    </source>
</evidence>
<dbReference type="Proteomes" id="UP000628448">
    <property type="component" value="Unassembled WGS sequence"/>
</dbReference>
<dbReference type="RefSeq" id="WP_196989299.1">
    <property type="nucleotide sequence ID" value="NZ_JADWYR010000001.1"/>
</dbReference>
<dbReference type="GO" id="GO:0010181">
    <property type="term" value="F:FMN binding"/>
    <property type="evidence" value="ECO:0007669"/>
    <property type="project" value="UniProtKB-UniRule"/>
</dbReference>
<feature type="binding site" evidence="7 9">
    <location>
        <begin position="62"/>
        <end position="67"/>
    </location>
    <ligand>
        <name>FMN</name>
        <dbReference type="ChEBI" id="CHEBI:58210"/>
    </ligand>
</feature>
<dbReference type="Pfam" id="PF10590">
    <property type="entry name" value="PNP_phzG_C"/>
    <property type="match status" value="1"/>
</dbReference>
<evidence type="ECO:0000256" key="8">
    <source>
        <dbReference type="PIRSR" id="PIRSR000190-1"/>
    </source>
</evidence>
<dbReference type="InterPro" id="IPR011576">
    <property type="entry name" value="Pyridox_Oxase_N"/>
</dbReference>
<organism evidence="12 13">
    <name type="scientific">Panacibacter microcysteis</name>
    <dbReference type="NCBI Taxonomy" id="2793269"/>
    <lineage>
        <taxon>Bacteria</taxon>
        <taxon>Pseudomonadati</taxon>
        <taxon>Bacteroidota</taxon>
        <taxon>Chitinophagia</taxon>
        <taxon>Chitinophagales</taxon>
        <taxon>Chitinophagaceae</taxon>
        <taxon>Panacibacter</taxon>
    </lineage>
</organism>
<evidence type="ECO:0000256" key="2">
    <source>
        <dbReference type="ARBA" id="ARBA00011738"/>
    </source>
</evidence>
<comment type="cofactor">
    <cofactor evidence="7 9">
        <name>FMN</name>
        <dbReference type="ChEBI" id="CHEBI:58210"/>
    </cofactor>
    <text evidence="7 9">Binds 1 FMN per subunit.</text>
</comment>
<keyword evidence="13" id="KW-1185">Reference proteome</keyword>
<reference evidence="12" key="1">
    <citation type="submission" date="2020-11" db="EMBL/GenBank/DDBJ databases">
        <title>Bacterial whole genome sequence for Panacibacter sp. DH6.</title>
        <authorList>
            <person name="Le V."/>
            <person name="Ko S."/>
            <person name="Ahn C.-Y."/>
            <person name="Oh H.-M."/>
        </authorList>
    </citation>
    <scope>NUCLEOTIDE SEQUENCE</scope>
    <source>
        <strain evidence="12">DH6</strain>
    </source>
</reference>
<keyword evidence="4 7" id="KW-0288">FMN</keyword>
<protein>
    <recommendedName>
        <fullName evidence="7">Pyridoxine/pyridoxamine 5'-phosphate oxidase</fullName>
        <ecNumber evidence="7">1.4.3.5</ecNumber>
    </recommendedName>
    <alternativeName>
        <fullName evidence="7">PNP/PMP oxidase</fullName>
        <shortName evidence="7">PNPOx</shortName>
    </alternativeName>
    <alternativeName>
        <fullName evidence="7">Pyridoxal 5'-phosphate synthase</fullName>
    </alternativeName>
</protein>
<evidence type="ECO:0000259" key="10">
    <source>
        <dbReference type="Pfam" id="PF01243"/>
    </source>
</evidence>
<dbReference type="EMBL" id="JADWYR010000001">
    <property type="protein sequence ID" value="MBG9375240.1"/>
    <property type="molecule type" value="Genomic_DNA"/>
</dbReference>
<dbReference type="EC" id="1.4.3.5" evidence="7"/>
<feature type="binding site" evidence="7 9">
    <location>
        <position position="185"/>
    </location>
    <ligand>
        <name>FMN</name>
        <dbReference type="ChEBI" id="CHEBI:58210"/>
    </ligand>
</feature>
<accession>A0A931E0K1</accession>
<feature type="binding site" evidence="7 9">
    <location>
        <begin position="77"/>
        <end position="78"/>
    </location>
    <ligand>
        <name>FMN</name>
        <dbReference type="ChEBI" id="CHEBI:58210"/>
    </ligand>
</feature>
<feature type="domain" description="Pyridoxine 5'-phosphate oxidase dimerisation C-terminal" evidence="11">
    <location>
        <begin position="172"/>
        <end position="212"/>
    </location>
</feature>
<dbReference type="Gene3D" id="2.30.110.10">
    <property type="entry name" value="Electron Transport, Fmn-binding Protein, Chain A"/>
    <property type="match status" value="1"/>
</dbReference>
<dbReference type="PANTHER" id="PTHR10851">
    <property type="entry name" value="PYRIDOXINE-5-PHOSPHATE OXIDASE"/>
    <property type="match status" value="1"/>
</dbReference>
<evidence type="ECO:0000259" key="11">
    <source>
        <dbReference type="Pfam" id="PF10590"/>
    </source>
</evidence>
<dbReference type="PANTHER" id="PTHR10851:SF0">
    <property type="entry name" value="PYRIDOXINE-5'-PHOSPHATE OXIDASE"/>
    <property type="match status" value="1"/>
</dbReference>
<evidence type="ECO:0000256" key="7">
    <source>
        <dbReference type="HAMAP-Rule" id="MF_01629"/>
    </source>
</evidence>
<comment type="caution">
    <text evidence="7">Lacks conserved residue(s) required for the propagation of feature annotation.</text>
</comment>
<sequence length="212" mass="24149">MRKDVADIRKNYSLQTLNENDAAADAISQFTKWWNEAVNSEIDEVNAMTLATASPAGKPSARIVLLKDYDENGFVFFTNYNSHKGHTLDVNPNAALTFFWKELERQVRIEGVAQKVTAEESDEYFYSRPVGSRVGAWASPQSSVIDGRTLLDGNVEKYTKQFGEDVPRPNFWGGYRIKPFTIEFWQGRSSRLHDRLLYSKTGTGWKIERLAP</sequence>
<keyword evidence="6 7" id="KW-0664">Pyridoxine biosynthesis</keyword>
<dbReference type="NCBIfam" id="TIGR00558">
    <property type="entry name" value="pdxH"/>
    <property type="match status" value="1"/>
</dbReference>
<comment type="pathway">
    <text evidence="7">Cofactor metabolism; pyridoxal 5'-phosphate salvage; pyridoxal 5'-phosphate from pyridoxamine 5'-phosphate: step 1/1.</text>
</comment>
<comment type="caution">
    <text evidence="12">The sequence shown here is derived from an EMBL/GenBank/DDBJ whole genome shotgun (WGS) entry which is preliminary data.</text>
</comment>
<evidence type="ECO:0000256" key="4">
    <source>
        <dbReference type="ARBA" id="ARBA00022643"/>
    </source>
</evidence>
<comment type="pathway">
    <text evidence="7">Cofactor metabolism; pyridoxal 5'-phosphate salvage; pyridoxal 5'-phosphate from pyridoxine 5'-phosphate: step 1/1.</text>
</comment>
<dbReference type="HAMAP" id="MF_01629">
    <property type="entry name" value="PdxH"/>
    <property type="match status" value="1"/>
</dbReference>
<evidence type="ECO:0000256" key="6">
    <source>
        <dbReference type="ARBA" id="ARBA00023096"/>
    </source>
</evidence>
<comment type="catalytic activity">
    <reaction evidence="7">
        <text>pyridoxamine 5'-phosphate + O2 + H2O = pyridoxal 5'-phosphate + H2O2 + NH4(+)</text>
        <dbReference type="Rhea" id="RHEA:15817"/>
        <dbReference type="ChEBI" id="CHEBI:15377"/>
        <dbReference type="ChEBI" id="CHEBI:15379"/>
        <dbReference type="ChEBI" id="CHEBI:16240"/>
        <dbReference type="ChEBI" id="CHEBI:28938"/>
        <dbReference type="ChEBI" id="CHEBI:58451"/>
        <dbReference type="ChEBI" id="CHEBI:597326"/>
        <dbReference type="EC" id="1.4.3.5"/>
    </reaction>
</comment>
<dbReference type="InterPro" id="IPR019576">
    <property type="entry name" value="Pyridoxamine_oxidase_dimer_C"/>
</dbReference>
<feature type="binding site" evidence="7 9">
    <location>
        <position position="106"/>
    </location>
    <ligand>
        <name>FMN</name>
        <dbReference type="ChEBI" id="CHEBI:58210"/>
    </ligand>
</feature>
<dbReference type="InterPro" id="IPR012349">
    <property type="entry name" value="Split_barrel_FMN-bd"/>
</dbReference>
<evidence type="ECO:0000256" key="5">
    <source>
        <dbReference type="ARBA" id="ARBA00023002"/>
    </source>
</evidence>
<feature type="binding site" evidence="7 8">
    <location>
        <position position="124"/>
    </location>
    <ligand>
        <name>substrate</name>
    </ligand>
</feature>
<dbReference type="NCBIfam" id="NF004231">
    <property type="entry name" value="PRK05679.1"/>
    <property type="match status" value="1"/>
</dbReference>
<feature type="binding site" evidence="8">
    <location>
        <begin position="9"/>
        <end position="12"/>
    </location>
    <ligand>
        <name>substrate</name>
    </ligand>
</feature>
<comment type="subunit">
    <text evidence="2 7">Homodimer.</text>
</comment>
<comment type="function">
    <text evidence="7">Catalyzes the oxidation of either pyridoxine 5'-phosphate (PNP) or pyridoxamine 5'-phosphate (PMP) into pyridoxal 5'-phosphate (PLP).</text>
</comment>
<dbReference type="GO" id="GO:0008615">
    <property type="term" value="P:pyridoxine biosynthetic process"/>
    <property type="evidence" value="ECO:0007669"/>
    <property type="project" value="UniProtKB-UniRule"/>
</dbReference>
<dbReference type="Pfam" id="PF01243">
    <property type="entry name" value="PNPOx_N"/>
    <property type="match status" value="1"/>
</dbReference>
<dbReference type="AlphaFoldDB" id="A0A931E0K1"/>
<keyword evidence="3 7" id="KW-0285">Flavoprotein</keyword>
<feature type="binding site" evidence="7 9">
    <location>
        <position position="84"/>
    </location>
    <ligand>
        <name>FMN</name>
        <dbReference type="ChEBI" id="CHEBI:58210"/>
    </ligand>
</feature>
<feature type="binding site" evidence="7 8">
    <location>
        <position position="128"/>
    </location>
    <ligand>
        <name>substrate</name>
    </ligand>
</feature>
<feature type="domain" description="Pyridoxamine 5'-phosphate oxidase N-terminal" evidence="10">
    <location>
        <begin position="36"/>
        <end position="159"/>
    </location>
</feature>
<dbReference type="InterPro" id="IPR000659">
    <property type="entry name" value="Pyridox_Oxase"/>
</dbReference>
<feature type="binding site" evidence="7 8">
    <location>
        <begin position="191"/>
        <end position="193"/>
    </location>
    <ligand>
        <name>substrate</name>
    </ligand>
</feature>
<name>A0A931E0K1_9BACT</name>
<feature type="binding site" evidence="7 8">
    <location>
        <position position="132"/>
    </location>
    <ligand>
        <name>substrate</name>
    </ligand>
</feature>
<evidence type="ECO:0000313" key="12">
    <source>
        <dbReference type="EMBL" id="MBG9375240.1"/>
    </source>
</evidence>
<evidence type="ECO:0000256" key="9">
    <source>
        <dbReference type="PIRSR" id="PIRSR000190-2"/>
    </source>
</evidence>